<evidence type="ECO:0000313" key="1">
    <source>
        <dbReference type="Proteomes" id="UP000887580"/>
    </source>
</evidence>
<dbReference type="Proteomes" id="UP000887580">
    <property type="component" value="Unplaced"/>
</dbReference>
<protein>
    <submittedName>
        <fullName evidence="2">BZIP domain-containing protein</fullName>
    </submittedName>
</protein>
<name>A0AC35FDS8_9BILA</name>
<accession>A0AC35FDS8</accession>
<reference evidence="2" key="1">
    <citation type="submission" date="2022-11" db="UniProtKB">
        <authorList>
            <consortium name="WormBaseParasite"/>
        </authorList>
    </citation>
    <scope>IDENTIFICATION</scope>
</reference>
<sequence>MQDENYREKRKRNNDAAKRSREKRRKNDIAMEQRILELTKENSLLKSKVSTLETKLPEIQKIEPCSSTTTTTSSVIVAGPSAPQLFQPPPPSLTTESISPELLYPLDLSQAAMAAAAAAAFRLPSCNGAGTIFSPQLLAAVAAANPLLQPPMNNINPYSQPPQPNPLRTFQSPSTIPATPFMSARSAFHPVQRPSVVELGPSHPRATVTGQIFESQQTSVIHPPTPILREFPRPSVVQQPIDYSKPIPTTSNGHHHHHNHHVHFSNQLPMAHESRSSIFSSTGNSSNLPPLRHGIDEMTSSSSLSLTSRTPTNTSSQPSASSTGLVPLQPQPPIIQAQQQPSSILGSLLSANRLSPTVPQSRTEKQSGLSNDKPPTEDLKTSLSNLAVHLNSNSICQSSSSTNSGLKSDTDSLASPQSTRSGSVEHSHSQNSPAEGECASGGDSGEKRNNNKRSTPDLERYRDRRRRNNEAAKRCRANRRAAFEYRSKRSQQLENENGELRQEMLKLSNELEQLKAIIAANNRLLPTQ</sequence>
<evidence type="ECO:0000313" key="2">
    <source>
        <dbReference type="WBParaSite" id="PS1159_v2.g16500.t1"/>
    </source>
</evidence>
<proteinExistence type="predicted"/>
<dbReference type="WBParaSite" id="PS1159_v2.g16500.t1">
    <property type="protein sequence ID" value="PS1159_v2.g16500.t1"/>
    <property type="gene ID" value="PS1159_v2.g16500"/>
</dbReference>
<organism evidence="1 2">
    <name type="scientific">Panagrolaimus sp. PS1159</name>
    <dbReference type="NCBI Taxonomy" id="55785"/>
    <lineage>
        <taxon>Eukaryota</taxon>
        <taxon>Metazoa</taxon>
        <taxon>Ecdysozoa</taxon>
        <taxon>Nematoda</taxon>
        <taxon>Chromadorea</taxon>
        <taxon>Rhabditida</taxon>
        <taxon>Tylenchina</taxon>
        <taxon>Panagrolaimomorpha</taxon>
        <taxon>Panagrolaimoidea</taxon>
        <taxon>Panagrolaimidae</taxon>
        <taxon>Panagrolaimus</taxon>
    </lineage>
</organism>